<accession>A0A9X3Z8R4</accession>
<comment type="caution">
    <text evidence="2">The sequence shown here is derived from an EMBL/GenBank/DDBJ whole genome shotgun (WGS) entry which is preliminary data.</text>
</comment>
<dbReference type="Proteomes" id="UP001141619">
    <property type="component" value="Unassembled WGS sequence"/>
</dbReference>
<dbReference type="Pfam" id="PF13467">
    <property type="entry name" value="RHH_4"/>
    <property type="match status" value="1"/>
</dbReference>
<keyword evidence="3" id="KW-1185">Reference proteome</keyword>
<proteinExistence type="predicted"/>
<evidence type="ECO:0000259" key="1">
    <source>
        <dbReference type="Pfam" id="PF13467"/>
    </source>
</evidence>
<reference evidence="2" key="1">
    <citation type="submission" date="2022-08" db="EMBL/GenBank/DDBJ databases">
        <authorList>
            <person name="Vandamme P."/>
            <person name="Hettiarachchi A."/>
            <person name="Peeters C."/>
            <person name="Cnockaert M."/>
            <person name="Carlier A."/>
        </authorList>
    </citation>
    <scope>NUCLEOTIDE SEQUENCE</scope>
    <source>
        <strain evidence="2">LMG 31809</strain>
    </source>
</reference>
<evidence type="ECO:0000313" key="3">
    <source>
        <dbReference type="Proteomes" id="UP001141619"/>
    </source>
</evidence>
<reference evidence="2" key="2">
    <citation type="journal article" date="2023" name="Syst. Appl. Microbiol.">
        <title>Govania unica gen. nov., sp. nov., a rare biosphere bacterium that represents a novel family in the class Alphaproteobacteria.</title>
        <authorList>
            <person name="Vandamme P."/>
            <person name="Peeters C."/>
            <person name="Hettiarachchi A."/>
            <person name="Cnockaert M."/>
            <person name="Carlier A."/>
        </authorList>
    </citation>
    <scope>NUCLEOTIDE SEQUENCE</scope>
    <source>
        <strain evidence="2">LMG 31809</strain>
    </source>
</reference>
<evidence type="ECO:0000313" key="2">
    <source>
        <dbReference type="EMBL" id="MDA5195094.1"/>
    </source>
</evidence>
<dbReference type="InterPro" id="IPR038268">
    <property type="entry name" value="RHH_sf"/>
</dbReference>
<dbReference type="EMBL" id="JANWOI010000005">
    <property type="protein sequence ID" value="MDA5195094.1"/>
    <property type="molecule type" value="Genomic_DNA"/>
</dbReference>
<organism evidence="2 3">
    <name type="scientific">Govanella unica</name>
    <dbReference type="NCBI Taxonomy" id="2975056"/>
    <lineage>
        <taxon>Bacteria</taxon>
        <taxon>Pseudomonadati</taxon>
        <taxon>Pseudomonadota</taxon>
        <taxon>Alphaproteobacteria</taxon>
        <taxon>Emcibacterales</taxon>
        <taxon>Govanellaceae</taxon>
        <taxon>Govanella</taxon>
    </lineage>
</organism>
<sequence>MSERPAIRPTDMKKHSVTVAGHRTSISLEAAFWDALQTIARTRGVSINRLIADIDEARSSNLSSAIRVFVLEQRALLGPVQF</sequence>
<name>A0A9X3Z8R4_9PROT</name>
<dbReference type="InterPro" id="IPR027373">
    <property type="entry name" value="RHH_dom"/>
</dbReference>
<dbReference type="AlphaFoldDB" id="A0A9X3Z8R4"/>
<feature type="domain" description="Ribbon-helix-helix" evidence="1">
    <location>
        <begin position="13"/>
        <end position="73"/>
    </location>
</feature>
<dbReference type="Gene3D" id="1.10.3990.20">
    <property type="entry name" value="protein bp1543"/>
    <property type="match status" value="1"/>
</dbReference>
<dbReference type="RefSeq" id="WP_274944807.1">
    <property type="nucleotide sequence ID" value="NZ_JANWOI010000005.1"/>
</dbReference>
<gene>
    <name evidence="2" type="ORF">NYP16_14165</name>
</gene>
<protein>
    <submittedName>
        <fullName evidence="2">Ribbon-helix-helix domain-containing protein</fullName>
    </submittedName>
</protein>